<evidence type="ECO:0000256" key="6">
    <source>
        <dbReference type="ARBA" id="ARBA00023065"/>
    </source>
</evidence>
<keyword evidence="8 9" id="KW-0407">Ion channel</keyword>
<accession>A0A2C9KYQ6</accession>
<comment type="subcellular location">
    <subcellularLocation>
        <location evidence="1 9">Cell membrane</location>
        <topology evidence="1 9">Multi-pass membrane protein</topology>
    </subcellularLocation>
</comment>
<keyword evidence="7" id="KW-0472">Membrane</keyword>
<keyword evidence="6 9" id="KW-0406">Ion transport</keyword>
<protein>
    <recommendedName>
        <fullName evidence="9">Innexin</fullName>
    </recommendedName>
</protein>
<evidence type="ECO:0000256" key="3">
    <source>
        <dbReference type="ARBA" id="ARBA00022475"/>
    </source>
</evidence>
<evidence type="ECO:0000256" key="1">
    <source>
        <dbReference type="ARBA" id="ARBA00004651"/>
    </source>
</evidence>
<name>A0A2C9KYQ6_BIOGL</name>
<evidence type="ECO:0000256" key="9">
    <source>
        <dbReference type="RuleBase" id="RU010713"/>
    </source>
</evidence>
<proteinExistence type="inferred from homology"/>
<keyword evidence="3" id="KW-1003">Cell membrane</keyword>
<keyword evidence="4" id="KW-0812">Transmembrane</keyword>
<dbReference type="VEuPathDB" id="VectorBase:BGLAX_049920"/>
<dbReference type="VEuPathDB" id="VectorBase:BGLB024981"/>
<evidence type="ECO:0000313" key="10">
    <source>
        <dbReference type="EnsemblMetazoa" id="BGLB024981-PA"/>
    </source>
</evidence>
<evidence type="ECO:0000256" key="2">
    <source>
        <dbReference type="ARBA" id="ARBA00022448"/>
    </source>
</evidence>
<evidence type="ECO:0000256" key="5">
    <source>
        <dbReference type="ARBA" id="ARBA00022989"/>
    </source>
</evidence>
<evidence type="ECO:0000256" key="7">
    <source>
        <dbReference type="ARBA" id="ARBA00023136"/>
    </source>
</evidence>
<dbReference type="GO" id="GO:0005243">
    <property type="term" value="F:gap junction channel activity"/>
    <property type="evidence" value="ECO:0007669"/>
    <property type="project" value="TreeGrafter"/>
</dbReference>
<comment type="similarity">
    <text evidence="9">Belongs to the pannexin family.</text>
</comment>
<gene>
    <name evidence="9" type="primary">inx</name>
    <name evidence="10" type="synonym">106059105</name>
</gene>
<dbReference type="EnsemblMetazoa" id="BGLB024981-RA">
    <property type="protein sequence ID" value="BGLB024981-PA"/>
    <property type="gene ID" value="BGLB024981"/>
</dbReference>
<dbReference type="PROSITE" id="PS51013">
    <property type="entry name" value="PANNEXIN"/>
    <property type="match status" value="1"/>
</dbReference>
<keyword evidence="5" id="KW-1133">Transmembrane helix</keyword>
<evidence type="ECO:0000256" key="4">
    <source>
        <dbReference type="ARBA" id="ARBA00022692"/>
    </source>
</evidence>
<dbReference type="PRINTS" id="PR01262">
    <property type="entry name" value="INNEXIN"/>
</dbReference>
<dbReference type="GO" id="GO:0034220">
    <property type="term" value="P:monoatomic ion transmembrane transport"/>
    <property type="evidence" value="ECO:0007669"/>
    <property type="project" value="UniProtKB-KW"/>
</dbReference>
<dbReference type="PANTHER" id="PTHR11893:SF36">
    <property type="entry name" value="INNEXIN-5"/>
    <property type="match status" value="1"/>
</dbReference>
<comment type="function">
    <text evidence="9">Structural component of the gap junctions.</text>
</comment>
<evidence type="ECO:0000313" key="11">
    <source>
        <dbReference type="Proteomes" id="UP000076420"/>
    </source>
</evidence>
<sequence length="246" mass="29188">MFSFTFGFVYRLEVEQITKQFFFHISFEMTSKGMESFLSKLPNLQIRDKIRVDDTVDQLHHFVTVYLFASFALMIGLKEYAGTPLDCWVTLANFKHFQDHVNSYCWTHRLYRYPDKHNLSKVPYELDSDGGPQNTTLLHNSETVGQINFYRWITVIFLVQALLFKLPNLVWNICNEYSGTQIEKMVTMIADSSFDSKEKKATTFSSVAEYLETWLKINRKPFWFMKNRVTQQSKKVRHLLYNRESF</sequence>
<evidence type="ECO:0000256" key="8">
    <source>
        <dbReference type="ARBA" id="ARBA00023303"/>
    </source>
</evidence>
<dbReference type="PANTHER" id="PTHR11893">
    <property type="entry name" value="INNEXIN"/>
    <property type="match status" value="1"/>
</dbReference>
<organism evidence="10 11">
    <name type="scientific">Biomphalaria glabrata</name>
    <name type="common">Bloodfluke planorb</name>
    <name type="synonym">Freshwater snail</name>
    <dbReference type="NCBI Taxonomy" id="6526"/>
    <lineage>
        <taxon>Eukaryota</taxon>
        <taxon>Metazoa</taxon>
        <taxon>Spiralia</taxon>
        <taxon>Lophotrochozoa</taxon>
        <taxon>Mollusca</taxon>
        <taxon>Gastropoda</taxon>
        <taxon>Heterobranchia</taxon>
        <taxon>Euthyneura</taxon>
        <taxon>Panpulmonata</taxon>
        <taxon>Hygrophila</taxon>
        <taxon>Lymnaeoidea</taxon>
        <taxon>Planorbidae</taxon>
        <taxon>Biomphalaria</taxon>
    </lineage>
</organism>
<dbReference type="InterPro" id="IPR000990">
    <property type="entry name" value="Innexin"/>
</dbReference>
<dbReference type="AlphaFoldDB" id="A0A2C9KYQ6"/>
<dbReference type="Proteomes" id="UP000076420">
    <property type="component" value="Unassembled WGS sequence"/>
</dbReference>
<reference evidence="10" key="1">
    <citation type="submission" date="2020-05" db="UniProtKB">
        <authorList>
            <consortium name="EnsemblMetazoa"/>
        </authorList>
    </citation>
    <scope>IDENTIFICATION</scope>
    <source>
        <strain evidence="10">BB02</strain>
    </source>
</reference>
<keyword evidence="2 9" id="KW-0813">Transport</keyword>
<dbReference type="GO" id="GO:0005886">
    <property type="term" value="C:plasma membrane"/>
    <property type="evidence" value="ECO:0007669"/>
    <property type="project" value="UniProtKB-SubCell"/>
</dbReference>
<dbReference type="KEGG" id="bgt:106059105"/>
<dbReference type="GO" id="GO:0005921">
    <property type="term" value="C:gap junction"/>
    <property type="evidence" value="ECO:0007669"/>
    <property type="project" value="UniProtKB-UniRule"/>
</dbReference>
<dbReference type="Pfam" id="PF00876">
    <property type="entry name" value="Innexin"/>
    <property type="match status" value="1"/>
</dbReference>